<keyword evidence="2" id="KW-1185">Reference proteome</keyword>
<protein>
    <submittedName>
        <fullName evidence="3">Kinesin motor domain-containing protein</fullName>
    </submittedName>
</protein>
<dbReference type="EMBL" id="UYRT01113394">
    <property type="protein sequence ID" value="VDN49385.1"/>
    <property type="molecule type" value="Genomic_DNA"/>
</dbReference>
<name>A0A183F0I1_9BILA</name>
<evidence type="ECO:0000313" key="3">
    <source>
        <dbReference type="WBParaSite" id="GPUH_0002675201-mRNA-1"/>
    </source>
</evidence>
<evidence type="ECO:0000313" key="1">
    <source>
        <dbReference type="EMBL" id="VDN49385.1"/>
    </source>
</evidence>
<dbReference type="Proteomes" id="UP000271098">
    <property type="component" value="Unassembled WGS sequence"/>
</dbReference>
<sequence length="67" mass="8030">MMELQNSFDLQQQEMLKLKERQDEERTEWRAKHDEQIVSIEVIPYNIPASFRSVDNCVNFFLATEPL</sequence>
<dbReference type="WBParaSite" id="GPUH_0002675201-mRNA-1">
    <property type="protein sequence ID" value="GPUH_0002675201-mRNA-1"/>
    <property type="gene ID" value="GPUH_0002675201"/>
</dbReference>
<proteinExistence type="predicted"/>
<reference evidence="1 2" key="2">
    <citation type="submission" date="2018-11" db="EMBL/GenBank/DDBJ databases">
        <authorList>
            <consortium name="Pathogen Informatics"/>
        </authorList>
    </citation>
    <scope>NUCLEOTIDE SEQUENCE [LARGE SCALE GENOMIC DNA]</scope>
</reference>
<gene>
    <name evidence="1" type="ORF">GPUH_LOCUS26722</name>
</gene>
<evidence type="ECO:0000313" key="2">
    <source>
        <dbReference type="Proteomes" id="UP000271098"/>
    </source>
</evidence>
<organism evidence="3">
    <name type="scientific">Gongylonema pulchrum</name>
    <dbReference type="NCBI Taxonomy" id="637853"/>
    <lineage>
        <taxon>Eukaryota</taxon>
        <taxon>Metazoa</taxon>
        <taxon>Ecdysozoa</taxon>
        <taxon>Nematoda</taxon>
        <taxon>Chromadorea</taxon>
        <taxon>Rhabditida</taxon>
        <taxon>Spirurina</taxon>
        <taxon>Spiruromorpha</taxon>
        <taxon>Spiruroidea</taxon>
        <taxon>Gongylonematidae</taxon>
        <taxon>Gongylonema</taxon>
    </lineage>
</organism>
<dbReference type="AlphaFoldDB" id="A0A183F0I1"/>
<reference evidence="3" key="1">
    <citation type="submission" date="2016-06" db="UniProtKB">
        <authorList>
            <consortium name="WormBaseParasite"/>
        </authorList>
    </citation>
    <scope>IDENTIFICATION</scope>
</reference>
<accession>A0A183F0I1</accession>